<keyword evidence="6 9" id="KW-0249">Electron transport</keyword>
<accession>A0A8H7Q3T0</accession>
<dbReference type="Gene3D" id="3.30.160.190">
    <property type="entry name" value="atu1810 like domain"/>
    <property type="match status" value="1"/>
</dbReference>
<evidence type="ECO:0000256" key="3">
    <source>
        <dbReference type="ARBA" id="ARBA00022660"/>
    </source>
</evidence>
<keyword evidence="8 9" id="KW-0472">Membrane</keyword>
<dbReference type="FunFam" id="3.30.160.190:FF:000001">
    <property type="entry name" value="NADH-ubiquinone oxidoreductase 21 kDa subunit mitochondrial"/>
    <property type="match status" value="1"/>
</dbReference>
<evidence type="ECO:0000256" key="9">
    <source>
        <dbReference type="RuleBase" id="RU367010"/>
    </source>
</evidence>
<evidence type="ECO:0000256" key="6">
    <source>
        <dbReference type="ARBA" id="ARBA00022982"/>
    </source>
</evidence>
<dbReference type="PANTHER" id="PTHR12219:SF8">
    <property type="entry name" value="NADH DEHYDROGENASE [UBIQUINONE] IRON-SULFUR PROTEIN 4, MITOCHONDRIAL"/>
    <property type="match status" value="1"/>
</dbReference>
<dbReference type="InterPro" id="IPR006885">
    <property type="entry name" value="NADH_UbQ_FeS_4_mit-like"/>
</dbReference>
<keyword evidence="3 9" id="KW-0679">Respiratory chain</keyword>
<comment type="caution">
    <text evidence="10">The sequence shown here is derived from an EMBL/GenBank/DDBJ whole genome shotgun (WGS) entry which is preliminary data.</text>
</comment>
<keyword evidence="4 9" id="KW-0999">Mitochondrion inner membrane</keyword>
<proteinExistence type="inferred from homology"/>
<reference evidence="10" key="1">
    <citation type="submission" date="2020-12" db="EMBL/GenBank/DDBJ databases">
        <title>Metabolic potential, ecology and presence of endohyphal bacteria is reflected in genomic diversity of Mucoromycotina.</title>
        <authorList>
            <person name="Muszewska A."/>
            <person name="Okrasinska A."/>
            <person name="Steczkiewicz K."/>
            <person name="Drgas O."/>
            <person name="Orlowska M."/>
            <person name="Perlinska-Lenart U."/>
            <person name="Aleksandrzak-Piekarczyk T."/>
            <person name="Szatraj K."/>
            <person name="Zielenkiewicz U."/>
            <person name="Pilsyk S."/>
            <person name="Malc E."/>
            <person name="Mieczkowski P."/>
            <person name="Kruszewska J.S."/>
            <person name="Biernat P."/>
            <person name="Pawlowska J."/>
        </authorList>
    </citation>
    <scope>NUCLEOTIDE SEQUENCE</scope>
    <source>
        <strain evidence="10">WA0000051536</strain>
    </source>
</reference>
<dbReference type="Proteomes" id="UP000612746">
    <property type="component" value="Unassembled WGS sequence"/>
</dbReference>
<evidence type="ECO:0000256" key="8">
    <source>
        <dbReference type="ARBA" id="ARBA00023136"/>
    </source>
</evidence>
<dbReference type="OrthoDB" id="3089at2759"/>
<comment type="similarity">
    <text evidence="1 9">Belongs to the complex I NDUFS4 subunit family.</text>
</comment>
<evidence type="ECO:0000313" key="10">
    <source>
        <dbReference type="EMBL" id="KAG2184126.1"/>
    </source>
</evidence>
<dbReference type="PANTHER" id="PTHR12219">
    <property type="entry name" value="NADH-UBIQUINONE OXIDOREDUCTASE"/>
    <property type="match status" value="1"/>
</dbReference>
<evidence type="ECO:0000256" key="2">
    <source>
        <dbReference type="ARBA" id="ARBA00022448"/>
    </source>
</evidence>
<dbReference type="InterPro" id="IPR038532">
    <property type="entry name" value="NDUFS4-like_sf"/>
</dbReference>
<keyword evidence="7 9" id="KW-0496">Mitochondrion</keyword>
<evidence type="ECO:0000256" key="7">
    <source>
        <dbReference type="ARBA" id="ARBA00023128"/>
    </source>
</evidence>
<comment type="function">
    <text evidence="9">Accessory subunit of the mitochondrial membrane respiratory chain NADH dehydrogenase (Complex I), that is believed not to be involved in catalysis. Complex I functions in the transfer of electrons from NADH to the respiratory chain. The immediate electron acceptor for the enzyme is believed to be ubiquinone.</text>
</comment>
<organism evidence="10 11">
    <name type="scientific">Umbelopsis vinacea</name>
    <dbReference type="NCBI Taxonomy" id="44442"/>
    <lineage>
        <taxon>Eukaryota</taxon>
        <taxon>Fungi</taxon>
        <taxon>Fungi incertae sedis</taxon>
        <taxon>Mucoromycota</taxon>
        <taxon>Mucoromycotina</taxon>
        <taxon>Umbelopsidomycetes</taxon>
        <taxon>Umbelopsidales</taxon>
        <taxon>Umbelopsidaceae</taxon>
        <taxon>Umbelopsis</taxon>
    </lineage>
</organism>
<evidence type="ECO:0000256" key="5">
    <source>
        <dbReference type="ARBA" id="ARBA00022946"/>
    </source>
</evidence>
<gene>
    <name evidence="10" type="ORF">INT44_009141</name>
</gene>
<dbReference type="GO" id="GO:0005743">
    <property type="term" value="C:mitochondrial inner membrane"/>
    <property type="evidence" value="ECO:0007669"/>
    <property type="project" value="UniProtKB-SubCell"/>
</dbReference>
<evidence type="ECO:0000313" key="11">
    <source>
        <dbReference type="Proteomes" id="UP000612746"/>
    </source>
</evidence>
<protein>
    <recommendedName>
        <fullName evidence="9">NADH dehydrogenase [ubiquinone] iron-sulfur protein 4, mitochondrial</fullName>
    </recommendedName>
</protein>
<dbReference type="EMBL" id="JAEPRA010000006">
    <property type="protein sequence ID" value="KAG2184126.1"/>
    <property type="molecule type" value="Genomic_DNA"/>
</dbReference>
<sequence length="164" mass="18328">MASLIVKTAAPSMRNGMVAVSTVARRFASSGKEIQHGTIDTDVYPADAVSGAPEALRERTVRIYRPARTATQSGKQGAKLWKIDFDILPDGARWENPLIGWASSSDYQQALTMKFAEKDQAISFAEKQGWNYYVQEPKEVKFIKKSYADNFKYSAGKLRNIKTK</sequence>
<comment type="subcellular location">
    <subcellularLocation>
        <location evidence="9">Mitochondrion inner membrane</location>
        <topology evidence="9">Peripheral membrane protein</topology>
        <orientation evidence="9">Matrix side</orientation>
    </subcellularLocation>
</comment>
<evidence type="ECO:0000256" key="4">
    <source>
        <dbReference type="ARBA" id="ARBA00022792"/>
    </source>
</evidence>
<name>A0A8H7Q3T0_9FUNG</name>
<dbReference type="AlphaFoldDB" id="A0A8H7Q3T0"/>
<keyword evidence="5 9" id="KW-0809">Transit peptide</keyword>
<evidence type="ECO:0000256" key="1">
    <source>
        <dbReference type="ARBA" id="ARBA00005882"/>
    </source>
</evidence>
<dbReference type="GO" id="GO:0022900">
    <property type="term" value="P:electron transport chain"/>
    <property type="evidence" value="ECO:0007669"/>
    <property type="project" value="InterPro"/>
</dbReference>
<dbReference type="Pfam" id="PF04800">
    <property type="entry name" value="NDUS4"/>
    <property type="match status" value="1"/>
</dbReference>
<keyword evidence="2 9" id="KW-0813">Transport</keyword>
<keyword evidence="11" id="KW-1185">Reference proteome</keyword>